<feature type="non-terminal residue" evidence="1">
    <location>
        <position position="1"/>
    </location>
</feature>
<accession>A0A2P6ARU4</accession>
<organism evidence="1 2">
    <name type="scientific">Amnimonas aquatica</name>
    <dbReference type="NCBI Taxonomy" id="2094561"/>
    <lineage>
        <taxon>Bacteria</taxon>
        <taxon>Pseudomonadati</taxon>
        <taxon>Pseudomonadota</taxon>
        <taxon>Gammaproteobacteria</taxon>
        <taxon>Moraxellales</taxon>
        <taxon>Moraxellaceae</taxon>
        <taxon>Amnimonas</taxon>
    </lineage>
</organism>
<sequence>LSNAALDVPWPKSERLLAAARALPADAPAEAHLALLADDTPAPDDALPDTGVGLAMERMLSPVCIHSPGYGTRNSTWLWMGEHEIVWEEADHNRGERVSFRVIRED</sequence>
<dbReference type="EMBL" id="PTQZ01000167">
    <property type="protein sequence ID" value="PQA38465.1"/>
    <property type="molecule type" value="Genomic_DNA"/>
</dbReference>
<dbReference type="InterPro" id="IPR008551">
    <property type="entry name" value="TANGO2"/>
</dbReference>
<evidence type="ECO:0000313" key="2">
    <source>
        <dbReference type="Proteomes" id="UP000243900"/>
    </source>
</evidence>
<dbReference type="Pfam" id="PF05742">
    <property type="entry name" value="TANGO2"/>
    <property type="match status" value="1"/>
</dbReference>
<comment type="caution">
    <text evidence="1">The sequence shown here is derived from an EMBL/GenBank/DDBJ whole genome shotgun (WGS) entry which is preliminary data.</text>
</comment>
<dbReference type="AlphaFoldDB" id="A0A2P6ARU4"/>
<protein>
    <submittedName>
        <fullName evidence="1">Uncharacterized protein</fullName>
    </submittedName>
</protein>
<dbReference type="RefSeq" id="WP_206389778.1">
    <property type="nucleotide sequence ID" value="NZ_PTQZ01000167.1"/>
</dbReference>
<keyword evidence="2" id="KW-1185">Reference proteome</keyword>
<proteinExistence type="predicted"/>
<evidence type="ECO:0000313" key="1">
    <source>
        <dbReference type="EMBL" id="PQA38465.1"/>
    </source>
</evidence>
<dbReference type="Proteomes" id="UP000243900">
    <property type="component" value="Unassembled WGS sequence"/>
</dbReference>
<name>A0A2P6ARU4_9GAMM</name>
<gene>
    <name evidence="1" type="ORF">C5O18_07120</name>
</gene>
<reference evidence="2" key="1">
    <citation type="submission" date="2018-02" db="EMBL/GenBank/DDBJ databases">
        <title>Genome sequencing of Solimonas sp. HR-BB.</title>
        <authorList>
            <person name="Lee Y."/>
            <person name="Jeon C.O."/>
        </authorList>
    </citation>
    <scope>NUCLEOTIDE SEQUENCE [LARGE SCALE GENOMIC DNA]</scope>
    <source>
        <strain evidence="2">HR-E</strain>
    </source>
</reference>